<dbReference type="AlphaFoldDB" id="A0AAV1TWD7"/>
<dbReference type="Proteomes" id="UP001162060">
    <property type="component" value="Unassembled WGS sequence"/>
</dbReference>
<proteinExistence type="predicted"/>
<name>A0AAV1TWD7_9STRA</name>
<dbReference type="EMBL" id="CAKLBY020000101">
    <property type="protein sequence ID" value="CAK7926736.1"/>
    <property type="molecule type" value="Genomic_DNA"/>
</dbReference>
<dbReference type="EMBL" id="CAKLBY020000014">
    <property type="protein sequence ID" value="CAK7897291.1"/>
    <property type="molecule type" value="Genomic_DNA"/>
</dbReference>
<evidence type="ECO:0000313" key="1">
    <source>
        <dbReference type="EMBL" id="CAK7897291.1"/>
    </source>
</evidence>
<gene>
    <name evidence="2" type="ORF">PM001_LOCUS11886</name>
    <name evidence="1" type="ORF">PM001_LOCUS1409</name>
</gene>
<evidence type="ECO:0000313" key="3">
    <source>
        <dbReference type="Proteomes" id="UP001162060"/>
    </source>
</evidence>
<accession>A0AAV1TWD7</accession>
<comment type="caution">
    <text evidence="2">The sequence shown here is derived from an EMBL/GenBank/DDBJ whole genome shotgun (WGS) entry which is preliminary data.</text>
</comment>
<evidence type="ECO:0000313" key="2">
    <source>
        <dbReference type="EMBL" id="CAK7926736.1"/>
    </source>
</evidence>
<sequence length="50" mass="5638">MSDLTQLRDYNKRIDRSVEDGLTKLMDGLTCGVSVDEYIGVDDDEPIQCD</sequence>
<reference evidence="2" key="1">
    <citation type="submission" date="2024-01" db="EMBL/GenBank/DDBJ databases">
        <authorList>
            <person name="Webb A."/>
        </authorList>
    </citation>
    <scope>NUCLEOTIDE SEQUENCE</scope>
    <source>
        <strain evidence="2">Pm1</strain>
    </source>
</reference>
<organism evidence="2 3">
    <name type="scientific">Peronospora matthiolae</name>
    <dbReference type="NCBI Taxonomy" id="2874970"/>
    <lineage>
        <taxon>Eukaryota</taxon>
        <taxon>Sar</taxon>
        <taxon>Stramenopiles</taxon>
        <taxon>Oomycota</taxon>
        <taxon>Peronosporomycetes</taxon>
        <taxon>Peronosporales</taxon>
        <taxon>Peronosporaceae</taxon>
        <taxon>Peronospora</taxon>
    </lineage>
</organism>
<protein>
    <submittedName>
        <fullName evidence="2">Uncharacterized protein</fullName>
    </submittedName>
</protein>